<dbReference type="Proteomes" id="UP001595557">
    <property type="component" value="Unassembled WGS sequence"/>
</dbReference>
<comment type="caution">
    <text evidence="1">The sequence shown here is derived from an EMBL/GenBank/DDBJ whole genome shotgun (WGS) entry which is preliminary data.</text>
</comment>
<evidence type="ECO:0008006" key="3">
    <source>
        <dbReference type="Google" id="ProtNLM"/>
    </source>
</evidence>
<protein>
    <recommendedName>
        <fullName evidence="3">2OG-Fe(II) oxygenase superfamily protein</fullName>
    </recommendedName>
</protein>
<dbReference type="EMBL" id="JBHRTE010000004">
    <property type="protein sequence ID" value="MFC3166599.1"/>
    <property type="molecule type" value="Genomic_DNA"/>
</dbReference>
<accession>A0ABV7I7I2</accession>
<keyword evidence="2" id="KW-1185">Reference proteome</keyword>
<name>A0ABV7I7I2_9RHOB</name>
<gene>
    <name evidence="1" type="ORF">ACFOD7_00870</name>
</gene>
<proteinExistence type="predicted"/>
<sequence>MNNSVLASIDHQAASRSIARYGFGLFPEAISPSALAAMQAEARARLADAVLAEDAKGELRYRAHLTSLGPYALGFLRDPALTGLLTRHFGGEYSLSEEISCLTRYDAHSHLGAHLDTPAERCAVTILVYLEADGPDPDGQETGLVLHVYGKERDSVANPRLTIPTVAGSIVLGRGSEIWHERPALAPGESVVAITGCYGRSDR</sequence>
<evidence type="ECO:0000313" key="1">
    <source>
        <dbReference type="EMBL" id="MFC3166599.1"/>
    </source>
</evidence>
<dbReference type="RefSeq" id="WP_207466394.1">
    <property type="nucleotide sequence ID" value="NZ_JAFNAW010000008.1"/>
</dbReference>
<organism evidence="1 2">
    <name type="scientific">Paracoccus fontiphilus</name>
    <dbReference type="NCBI Taxonomy" id="1815556"/>
    <lineage>
        <taxon>Bacteria</taxon>
        <taxon>Pseudomonadati</taxon>
        <taxon>Pseudomonadota</taxon>
        <taxon>Alphaproteobacteria</taxon>
        <taxon>Rhodobacterales</taxon>
        <taxon>Paracoccaceae</taxon>
        <taxon>Paracoccus</taxon>
    </lineage>
</organism>
<reference evidence="2" key="1">
    <citation type="journal article" date="2019" name="Int. J. Syst. Evol. Microbiol.">
        <title>The Global Catalogue of Microorganisms (GCM) 10K type strain sequencing project: providing services to taxonomists for standard genome sequencing and annotation.</title>
        <authorList>
            <consortium name="The Broad Institute Genomics Platform"/>
            <consortium name="The Broad Institute Genome Sequencing Center for Infectious Disease"/>
            <person name="Wu L."/>
            <person name="Ma J."/>
        </authorList>
    </citation>
    <scope>NUCLEOTIDE SEQUENCE [LARGE SCALE GENOMIC DNA]</scope>
    <source>
        <strain evidence="2">KCTC 52239</strain>
    </source>
</reference>
<evidence type="ECO:0000313" key="2">
    <source>
        <dbReference type="Proteomes" id="UP001595557"/>
    </source>
</evidence>
<dbReference type="Gene3D" id="2.60.120.620">
    <property type="entry name" value="q2cbj1_9rhob like domain"/>
    <property type="match status" value="1"/>
</dbReference>